<dbReference type="OrthoDB" id="10011634at2"/>
<keyword evidence="4" id="KW-1185">Reference proteome</keyword>
<dbReference type="KEGG" id="mri:Mal4_31620"/>
<evidence type="ECO:0000256" key="1">
    <source>
        <dbReference type="SAM" id="MobiDB-lite"/>
    </source>
</evidence>
<gene>
    <name evidence="3" type="ORF">Mal4_31620</name>
</gene>
<evidence type="ECO:0000313" key="3">
    <source>
        <dbReference type="EMBL" id="QDU38832.1"/>
    </source>
</evidence>
<feature type="compositionally biased region" description="Low complexity" evidence="1">
    <location>
        <begin position="343"/>
        <end position="356"/>
    </location>
</feature>
<dbReference type="RefSeq" id="WP_145370082.1">
    <property type="nucleotide sequence ID" value="NZ_CP036275.1"/>
</dbReference>
<feature type="region of interest" description="Disordered" evidence="1">
    <location>
        <begin position="337"/>
        <end position="356"/>
    </location>
</feature>
<feature type="signal peptide" evidence="2">
    <location>
        <begin position="1"/>
        <end position="22"/>
    </location>
</feature>
<name>A0A517Z8L7_9PLAN</name>
<organism evidence="3 4">
    <name type="scientific">Maioricimonas rarisocia</name>
    <dbReference type="NCBI Taxonomy" id="2528026"/>
    <lineage>
        <taxon>Bacteria</taxon>
        <taxon>Pseudomonadati</taxon>
        <taxon>Planctomycetota</taxon>
        <taxon>Planctomycetia</taxon>
        <taxon>Planctomycetales</taxon>
        <taxon>Planctomycetaceae</taxon>
        <taxon>Maioricimonas</taxon>
    </lineage>
</organism>
<evidence type="ECO:0000313" key="4">
    <source>
        <dbReference type="Proteomes" id="UP000320496"/>
    </source>
</evidence>
<reference evidence="3 4" key="1">
    <citation type="submission" date="2019-02" db="EMBL/GenBank/DDBJ databases">
        <title>Deep-cultivation of Planctomycetes and their phenomic and genomic characterization uncovers novel biology.</title>
        <authorList>
            <person name="Wiegand S."/>
            <person name="Jogler M."/>
            <person name="Boedeker C."/>
            <person name="Pinto D."/>
            <person name="Vollmers J."/>
            <person name="Rivas-Marin E."/>
            <person name="Kohn T."/>
            <person name="Peeters S.H."/>
            <person name="Heuer A."/>
            <person name="Rast P."/>
            <person name="Oberbeckmann S."/>
            <person name="Bunk B."/>
            <person name="Jeske O."/>
            <person name="Meyerdierks A."/>
            <person name="Storesund J.E."/>
            <person name="Kallscheuer N."/>
            <person name="Luecker S."/>
            <person name="Lage O.M."/>
            <person name="Pohl T."/>
            <person name="Merkel B.J."/>
            <person name="Hornburger P."/>
            <person name="Mueller R.-W."/>
            <person name="Bruemmer F."/>
            <person name="Labrenz M."/>
            <person name="Spormann A.M."/>
            <person name="Op den Camp H."/>
            <person name="Overmann J."/>
            <person name="Amann R."/>
            <person name="Jetten M.S.M."/>
            <person name="Mascher T."/>
            <person name="Medema M.H."/>
            <person name="Devos D.P."/>
            <person name="Kaster A.-K."/>
            <person name="Ovreas L."/>
            <person name="Rohde M."/>
            <person name="Galperin M.Y."/>
            <person name="Jogler C."/>
        </authorList>
    </citation>
    <scope>NUCLEOTIDE SEQUENCE [LARGE SCALE GENOMIC DNA]</scope>
    <source>
        <strain evidence="3 4">Mal4</strain>
    </source>
</reference>
<protein>
    <submittedName>
        <fullName evidence="3">Uncharacterized protein</fullName>
    </submittedName>
</protein>
<proteinExistence type="predicted"/>
<dbReference type="AlphaFoldDB" id="A0A517Z8L7"/>
<feature type="chain" id="PRO_5022131969" evidence="2">
    <location>
        <begin position="23"/>
        <end position="356"/>
    </location>
</feature>
<keyword evidence="2" id="KW-0732">Signal</keyword>
<dbReference type="EMBL" id="CP036275">
    <property type="protein sequence ID" value="QDU38832.1"/>
    <property type="molecule type" value="Genomic_DNA"/>
</dbReference>
<accession>A0A517Z8L7</accession>
<evidence type="ECO:0000256" key="2">
    <source>
        <dbReference type="SAM" id="SignalP"/>
    </source>
</evidence>
<dbReference type="Proteomes" id="UP000320496">
    <property type="component" value="Chromosome"/>
</dbReference>
<sequence length="356" mass="38305" precursor="true">MFARMLLTVAVLAGVLTTSADAAEPTTEEILARWAEASRQGPRLSPAVLRTRYGAVHSAHELEAASELLGAVDAKELQERFEWCVELQADGTTHLIGTPRDTVDQLFYSQLEITVDTSTGLPASIHFVASDGTPRPVAIQQRKARPGPMVLQVAAADSPSAPVIHTVAFVSPETEGTGAAEYDVDIEQLLRQWVRYRRVNGVRVVQHRTWIASGSERMTAHPQPTTVSPAAGYRSTVTQEMLTAVGGEPPAASSHVDSAESMVAFARLFEASAEQLLSLYDWKVVGAGAAVVVLEAKPRSNMGALDRFQFQLSIEPETGAGLSISVRDLRLYPELRPTPPGEIPAAAEATPIPARR</sequence>